<evidence type="ECO:0000256" key="1">
    <source>
        <dbReference type="SAM" id="Phobius"/>
    </source>
</evidence>
<dbReference type="EMBL" id="CP025198">
    <property type="protein sequence ID" value="AXE39118.1"/>
    <property type="molecule type" value="Genomic_DNA"/>
</dbReference>
<dbReference type="AlphaFoldDB" id="A0A344UV20"/>
<sequence length="149" mass="15501">MTTQTDALDRNVPRVSAGRTSLVLTAAVIVAAAVNAVVARLATAGGATPGFSPLTLPVFGAFTLVGILAGWAGWRIIQHRSRRPERLLRWLVPVVGVLSFIPDVALGTLGFIPGANWSGVLGLMAMHVVVILVAVPAYLIAGRSRTNAA</sequence>
<keyword evidence="1" id="KW-0472">Membrane</keyword>
<proteinExistence type="predicted"/>
<dbReference type="Pfam" id="PF19545">
    <property type="entry name" value="DUF6069"/>
    <property type="match status" value="1"/>
</dbReference>
<feature type="transmembrane region" description="Helical" evidence="1">
    <location>
        <begin position="88"/>
        <end position="112"/>
    </location>
</feature>
<gene>
    <name evidence="2" type="ORF">JS278_01962</name>
</gene>
<feature type="transmembrane region" description="Helical" evidence="1">
    <location>
        <begin position="54"/>
        <end position="76"/>
    </location>
</feature>
<feature type="transmembrane region" description="Helical" evidence="1">
    <location>
        <begin position="118"/>
        <end position="141"/>
    </location>
</feature>
<evidence type="ECO:0000313" key="2">
    <source>
        <dbReference type="EMBL" id="AXE39118.1"/>
    </source>
</evidence>
<dbReference type="OrthoDB" id="4265116at2"/>
<dbReference type="InterPro" id="IPR045713">
    <property type="entry name" value="DUF6069"/>
</dbReference>
<keyword evidence="1" id="KW-1133">Transmembrane helix</keyword>
<keyword evidence="3" id="KW-1185">Reference proteome</keyword>
<dbReference type="KEGG" id="acij:JS278_01962"/>
<feature type="transmembrane region" description="Helical" evidence="1">
    <location>
        <begin position="21"/>
        <end position="42"/>
    </location>
</feature>
<evidence type="ECO:0000313" key="3">
    <source>
        <dbReference type="Proteomes" id="UP000251995"/>
    </source>
</evidence>
<accession>A0A344UV20</accession>
<protein>
    <submittedName>
        <fullName evidence="2">Uncharacterized protein</fullName>
    </submittedName>
</protein>
<dbReference type="RefSeq" id="WP_114046252.1">
    <property type="nucleotide sequence ID" value="NZ_CP025198.1"/>
</dbReference>
<keyword evidence="1" id="KW-0812">Transmembrane</keyword>
<reference evidence="2 3" key="1">
    <citation type="submission" date="2017-12" db="EMBL/GenBank/DDBJ databases">
        <title>The whole genome sequence of the Acidipropionibacterium virtanenii sp. nov. type strain JS278.</title>
        <authorList>
            <person name="Laine P."/>
            <person name="Deptula P."/>
            <person name="Varmanen P."/>
            <person name="Auvinen P."/>
        </authorList>
    </citation>
    <scope>NUCLEOTIDE SEQUENCE [LARGE SCALE GENOMIC DNA]</scope>
    <source>
        <strain evidence="2 3">JS278</strain>
    </source>
</reference>
<dbReference type="Proteomes" id="UP000251995">
    <property type="component" value="Chromosome"/>
</dbReference>
<organism evidence="2 3">
    <name type="scientific">Acidipropionibacterium virtanenii</name>
    <dbReference type="NCBI Taxonomy" id="2057246"/>
    <lineage>
        <taxon>Bacteria</taxon>
        <taxon>Bacillati</taxon>
        <taxon>Actinomycetota</taxon>
        <taxon>Actinomycetes</taxon>
        <taxon>Propionibacteriales</taxon>
        <taxon>Propionibacteriaceae</taxon>
        <taxon>Acidipropionibacterium</taxon>
    </lineage>
</organism>
<name>A0A344UV20_9ACTN</name>